<accession>A0ABV3TR42</accession>
<name>A0ABV3TR42_9GAMM</name>
<feature type="chain" id="PRO_5046987089" evidence="2">
    <location>
        <begin position="25"/>
        <end position="449"/>
    </location>
</feature>
<sequence>MINVTKISLGFALSVILGASAASAAQLTIDDNTSLFDAIEDYQFQMESQLLARGKKYHMAYGIAGIAGAQGTTAYVTSVNTAYQFALAQAYAQLASELGAEMISAETSVNVTSTGGPAEALVADCEQQHKTAQESAKADESLMDVVKGAIRSFTSTDQEKAEKSKLESVINCTSTTDRRLITDVVSRSVNDSFSGARIVQSVIHQGQLGIIIGLSAETAEVAGILSAQQSSATTNLGAKTEIQKWVRAQLDAQTGSVLGLVGSRMTKLSNGEWAIVGFGIAPASEPSSSNVMNSSRMQSERKISETNAIRELARFSNMAVAHKVDQSTKDDTHAYVQKHIEDGNTSVSQLQKNVIMSQLTQAYNTQTTLRLKGASKIYAKKYSDDGSGVGFYLTAYAWSPSMLSAAQQFRQESSSAFDKGNSTSGNLSAPSQGKAVGNTQSAPVISEDW</sequence>
<feature type="region of interest" description="Disordered" evidence="1">
    <location>
        <begin position="413"/>
        <end position="449"/>
    </location>
</feature>
<proteinExistence type="predicted"/>
<keyword evidence="2" id="KW-0732">Signal</keyword>
<dbReference type="EMBL" id="JBFRYB010000001">
    <property type="protein sequence ID" value="MEX1664058.1"/>
    <property type="molecule type" value="Genomic_DNA"/>
</dbReference>
<dbReference type="RefSeq" id="WP_368374184.1">
    <property type="nucleotide sequence ID" value="NZ_JBFRYB010000001.1"/>
</dbReference>
<feature type="signal peptide" evidence="2">
    <location>
        <begin position="1"/>
        <end position="24"/>
    </location>
</feature>
<evidence type="ECO:0000313" key="4">
    <source>
        <dbReference type="Proteomes" id="UP001557484"/>
    </source>
</evidence>
<feature type="compositionally biased region" description="Polar residues" evidence="1">
    <location>
        <begin position="413"/>
        <end position="443"/>
    </location>
</feature>
<comment type="caution">
    <text evidence="3">The sequence shown here is derived from an EMBL/GenBank/DDBJ whole genome shotgun (WGS) entry which is preliminary data.</text>
</comment>
<dbReference type="Proteomes" id="UP001557484">
    <property type="component" value="Unassembled WGS sequence"/>
</dbReference>
<evidence type="ECO:0000313" key="3">
    <source>
        <dbReference type="EMBL" id="MEX1664058.1"/>
    </source>
</evidence>
<organism evidence="3 4">
    <name type="scientific">Zhongshania arctica</name>
    <dbReference type="NCBI Taxonomy" id="3238302"/>
    <lineage>
        <taxon>Bacteria</taxon>
        <taxon>Pseudomonadati</taxon>
        <taxon>Pseudomonadota</taxon>
        <taxon>Gammaproteobacteria</taxon>
        <taxon>Cellvibrionales</taxon>
        <taxon>Spongiibacteraceae</taxon>
        <taxon>Zhongshania</taxon>
    </lineage>
</organism>
<gene>
    <name evidence="3" type="ORF">AB4875_01095</name>
</gene>
<protein>
    <submittedName>
        <fullName evidence="3">Uncharacterized protein</fullName>
    </submittedName>
</protein>
<reference evidence="3 4" key="1">
    <citation type="journal article" date="2011" name="Int. J. Syst. Evol. Microbiol.">
        <title>Zhongshania antarctica gen. nov., sp. nov. and Zhongshania guokunii sp. nov., gammaproteobacteria respectively isolated from coastal attached (fast) ice and surface seawater of the Antarctic.</title>
        <authorList>
            <person name="Li H.J."/>
            <person name="Zhang X.Y."/>
            <person name="Chen C.X."/>
            <person name="Zhang Y.J."/>
            <person name="Gao Z.M."/>
            <person name="Yu Y."/>
            <person name="Chen X.L."/>
            <person name="Chen B."/>
            <person name="Zhang Y.Z."/>
        </authorList>
    </citation>
    <scope>NUCLEOTIDE SEQUENCE [LARGE SCALE GENOMIC DNA]</scope>
    <source>
        <strain evidence="3 4">R06B22</strain>
    </source>
</reference>
<evidence type="ECO:0000256" key="2">
    <source>
        <dbReference type="SAM" id="SignalP"/>
    </source>
</evidence>
<evidence type="ECO:0000256" key="1">
    <source>
        <dbReference type="SAM" id="MobiDB-lite"/>
    </source>
</evidence>
<keyword evidence="4" id="KW-1185">Reference proteome</keyword>